<dbReference type="PROSITE" id="PS52015">
    <property type="entry name" value="TONB_CTD"/>
    <property type="match status" value="1"/>
</dbReference>
<reference evidence="12 13" key="1">
    <citation type="submission" date="2019-04" db="EMBL/GenBank/DDBJ databases">
        <title>Sphingomonas psychrotolerans sp. nov., isolated from soil in the Tianshan Mountains, Xinjiang, China.</title>
        <authorList>
            <person name="Luo Y."/>
            <person name="Sheng H."/>
        </authorList>
    </citation>
    <scope>NUCLEOTIDE SEQUENCE [LARGE SCALE GENOMIC DNA]</scope>
    <source>
        <strain evidence="12 13">ZFGT-11</strain>
    </source>
</reference>
<evidence type="ECO:0000256" key="6">
    <source>
        <dbReference type="ARBA" id="ARBA00022692"/>
    </source>
</evidence>
<evidence type="ECO:0000256" key="5">
    <source>
        <dbReference type="ARBA" id="ARBA00022519"/>
    </source>
</evidence>
<evidence type="ECO:0000313" key="12">
    <source>
        <dbReference type="EMBL" id="TGX56168.1"/>
    </source>
</evidence>
<dbReference type="Pfam" id="PF03544">
    <property type="entry name" value="TonB_C"/>
    <property type="match status" value="1"/>
</dbReference>
<dbReference type="GO" id="GO:0015031">
    <property type="term" value="P:protein transport"/>
    <property type="evidence" value="ECO:0007669"/>
    <property type="project" value="UniProtKB-KW"/>
</dbReference>
<dbReference type="GO" id="GO:0031992">
    <property type="term" value="F:energy transducer activity"/>
    <property type="evidence" value="ECO:0007669"/>
    <property type="project" value="TreeGrafter"/>
</dbReference>
<evidence type="ECO:0000256" key="2">
    <source>
        <dbReference type="ARBA" id="ARBA00006555"/>
    </source>
</evidence>
<dbReference type="OrthoDB" id="7585155at2"/>
<dbReference type="PANTHER" id="PTHR33446">
    <property type="entry name" value="PROTEIN TONB-RELATED"/>
    <property type="match status" value="1"/>
</dbReference>
<evidence type="ECO:0000256" key="9">
    <source>
        <dbReference type="ARBA" id="ARBA00023136"/>
    </source>
</evidence>
<keyword evidence="8" id="KW-1133">Transmembrane helix</keyword>
<keyword evidence="4" id="KW-1003">Cell membrane</keyword>
<dbReference type="InterPro" id="IPR006260">
    <property type="entry name" value="TonB/TolA_C"/>
</dbReference>
<dbReference type="InterPro" id="IPR037682">
    <property type="entry name" value="TonB_C"/>
</dbReference>
<evidence type="ECO:0000256" key="7">
    <source>
        <dbReference type="ARBA" id="ARBA00022927"/>
    </source>
</evidence>
<dbReference type="SUPFAM" id="SSF74653">
    <property type="entry name" value="TolA/TonB C-terminal domain"/>
    <property type="match status" value="2"/>
</dbReference>
<keyword evidence="5" id="KW-0997">Cell inner membrane</keyword>
<evidence type="ECO:0000313" key="13">
    <source>
        <dbReference type="Proteomes" id="UP000306147"/>
    </source>
</evidence>
<evidence type="ECO:0000256" key="1">
    <source>
        <dbReference type="ARBA" id="ARBA00004383"/>
    </source>
</evidence>
<dbReference type="NCBIfam" id="TIGR01352">
    <property type="entry name" value="tonB_Cterm"/>
    <property type="match status" value="1"/>
</dbReference>
<keyword evidence="6" id="KW-0812">Transmembrane</keyword>
<evidence type="ECO:0000256" key="10">
    <source>
        <dbReference type="SAM" id="SignalP"/>
    </source>
</evidence>
<keyword evidence="7" id="KW-0653">Protein transport</keyword>
<dbReference type="EMBL" id="SRXT01000001">
    <property type="protein sequence ID" value="TGX56168.1"/>
    <property type="molecule type" value="Genomic_DNA"/>
</dbReference>
<evidence type="ECO:0000256" key="8">
    <source>
        <dbReference type="ARBA" id="ARBA00022989"/>
    </source>
</evidence>
<feature type="signal peptide" evidence="10">
    <location>
        <begin position="1"/>
        <end position="18"/>
    </location>
</feature>
<organism evidence="12 13">
    <name type="scientific">Sphingomonas gei</name>
    <dbReference type="NCBI Taxonomy" id="1395960"/>
    <lineage>
        <taxon>Bacteria</taxon>
        <taxon>Pseudomonadati</taxon>
        <taxon>Pseudomonadota</taxon>
        <taxon>Alphaproteobacteria</taxon>
        <taxon>Sphingomonadales</taxon>
        <taxon>Sphingomonadaceae</taxon>
        <taxon>Sphingomonas</taxon>
    </lineage>
</organism>
<dbReference type="Proteomes" id="UP000306147">
    <property type="component" value="Unassembled WGS sequence"/>
</dbReference>
<keyword evidence="9" id="KW-0472">Membrane</keyword>
<comment type="subcellular location">
    <subcellularLocation>
        <location evidence="1">Cell inner membrane</location>
        <topology evidence="1">Single-pass membrane protein</topology>
        <orientation evidence="1">Periplasmic side</orientation>
    </subcellularLocation>
</comment>
<dbReference type="Gene3D" id="3.30.1150.10">
    <property type="match status" value="1"/>
</dbReference>
<accession>A0A4S1XJ47</accession>
<proteinExistence type="inferred from homology"/>
<keyword evidence="3" id="KW-0813">Transport</keyword>
<evidence type="ECO:0000256" key="3">
    <source>
        <dbReference type="ARBA" id="ARBA00022448"/>
    </source>
</evidence>
<dbReference type="GO" id="GO:0055085">
    <property type="term" value="P:transmembrane transport"/>
    <property type="evidence" value="ECO:0007669"/>
    <property type="project" value="InterPro"/>
</dbReference>
<evidence type="ECO:0000256" key="4">
    <source>
        <dbReference type="ARBA" id="ARBA00022475"/>
    </source>
</evidence>
<dbReference type="PANTHER" id="PTHR33446:SF2">
    <property type="entry name" value="PROTEIN TONB"/>
    <property type="match status" value="1"/>
</dbReference>
<sequence>MMLTLLLAALQAASLAAAQPPRLVDPQPAITYADYPMEAIRRGEAGIVSVLLQVSADGTVTQCQVTETSLSKLLDAQTCNLLSRRAHFAPAIDANGRAVAGEYRLSTPWGLEKEHQPRTSVDAVLQVPALPKGYDRPAEVQIVFYGAGSPRDCAVLASSGSPAADRTACDYAARTFSIKAPKSGSQGTSVAAVRYVKATLVAGQAN</sequence>
<protein>
    <submittedName>
        <fullName evidence="12">Energy transducer TonB</fullName>
    </submittedName>
</protein>
<dbReference type="AlphaFoldDB" id="A0A4S1XJ47"/>
<evidence type="ECO:0000259" key="11">
    <source>
        <dbReference type="PROSITE" id="PS52015"/>
    </source>
</evidence>
<feature type="domain" description="TonB C-terminal" evidence="11">
    <location>
        <begin position="20"/>
        <end position="118"/>
    </location>
</feature>
<keyword evidence="13" id="KW-1185">Reference proteome</keyword>
<gene>
    <name evidence="12" type="ORF">E5A73_03465</name>
</gene>
<dbReference type="GO" id="GO:0098797">
    <property type="term" value="C:plasma membrane protein complex"/>
    <property type="evidence" value="ECO:0007669"/>
    <property type="project" value="TreeGrafter"/>
</dbReference>
<feature type="chain" id="PRO_5020418509" evidence="10">
    <location>
        <begin position="19"/>
        <end position="206"/>
    </location>
</feature>
<keyword evidence="10" id="KW-0732">Signal</keyword>
<comment type="caution">
    <text evidence="12">The sequence shown here is derived from an EMBL/GenBank/DDBJ whole genome shotgun (WGS) entry which is preliminary data.</text>
</comment>
<dbReference type="InterPro" id="IPR051045">
    <property type="entry name" value="TonB-dependent_transducer"/>
</dbReference>
<comment type="similarity">
    <text evidence="2">Belongs to the TonB family.</text>
</comment>
<name>A0A4S1XJ47_9SPHN</name>